<dbReference type="EMBL" id="FNFU01000017">
    <property type="protein sequence ID" value="SDK89906.1"/>
    <property type="molecule type" value="Genomic_DNA"/>
</dbReference>
<organism evidence="1 2">
    <name type="scientific">Cryobacterium psychrotolerans</name>
    <dbReference type="NCBI Taxonomy" id="386301"/>
    <lineage>
        <taxon>Bacteria</taxon>
        <taxon>Bacillati</taxon>
        <taxon>Actinomycetota</taxon>
        <taxon>Actinomycetes</taxon>
        <taxon>Micrococcales</taxon>
        <taxon>Microbacteriaceae</taxon>
        <taxon>Cryobacterium</taxon>
    </lineage>
</organism>
<sequence length="47" mass="5020">MIEETGEDFNFGLLINEIGDHSGTVPLSACPSVIVVNADGEWTLKAE</sequence>
<name>A0A1G9FNF1_9MICO</name>
<keyword evidence="2" id="KW-1185">Reference proteome</keyword>
<accession>A0A1G9FNF1</accession>
<dbReference type="AlphaFoldDB" id="A0A1G9FNF1"/>
<evidence type="ECO:0000313" key="2">
    <source>
        <dbReference type="Proteomes" id="UP000198701"/>
    </source>
</evidence>
<evidence type="ECO:0000313" key="1">
    <source>
        <dbReference type="EMBL" id="SDK89906.1"/>
    </source>
</evidence>
<dbReference type="RefSeq" id="WP_166784382.1">
    <property type="nucleotide sequence ID" value="NZ_FNFU01000017.1"/>
</dbReference>
<gene>
    <name evidence="1" type="ORF">SAMN05216282_11734</name>
</gene>
<reference evidence="1 2" key="1">
    <citation type="submission" date="2016-10" db="EMBL/GenBank/DDBJ databases">
        <authorList>
            <person name="de Groot N.N."/>
        </authorList>
    </citation>
    <scope>NUCLEOTIDE SEQUENCE [LARGE SCALE GENOMIC DNA]</scope>
    <source>
        <strain evidence="1 2">CGMCC 1.5382</strain>
    </source>
</reference>
<proteinExistence type="predicted"/>
<dbReference type="Proteomes" id="UP000198701">
    <property type="component" value="Unassembled WGS sequence"/>
</dbReference>
<protein>
    <submittedName>
        <fullName evidence="1">Uncharacterized protein</fullName>
    </submittedName>
</protein>